<protein>
    <recommendedName>
        <fullName evidence="3">F-box domain-containing protein</fullName>
    </recommendedName>
</protein>
<name>A0A4Y7TZA4_COPMI</name>
<evidence type="ECO:0008006" key="3">
    <source>
        <dbReference type="Google" id="ProtNLM"/>
    </source>
</evidence>
<dbReference type="AlphaFoldDB" id="A0A4Y7TZA4"/>
<sequence>MLQHLPTEIIRKIYDEVGGDWATLVALGTVCRRLACHIRPSLSLTRVPQSLTLPLPSERLLPTTTRMLGTWPNHIRQLNLSGNNHTPATFFQFLSLFPKLESLVLLSFSFKFKRNDTVFSWPRRRYSLPSALTQLSLIQSPSMLASLERHLKHGGSTLRDVYIQAVFSFDQPEILSMLESIKNLQGVNTLTLDALYDELDDHIDGDMSQRIFFPRRFTGISGLRHLRLNLAKVPSRVAMLFLGCCTVHSPRHDLALIDIYVPTSPNLWEGTNPSHELDATLEGMELCSPAVHLPSSRRARLVVRGFPDPLPQHLQEWGCSAVSKPYGYPLSFEGCDWEQVTKARLEVV</sequence>
<reference evidence="1 2" key="1">
    <citation type="journal article" date="2019" name="Nat. Ecol. Evol.">
        <title>Megaphylogeny resolves global patterns of mushroom evolution.</title>
        <authorList>
            <person name="Varga T."/>
            <person name="Krizsan K."/>
            <person name="Foldi C."/>
            <person name="Dima B."/>
            <person name="Sanchez-Garcia M."/>
            <person name="Sanchez-Ramirez S."/>
            <person name="Szollosi G.J."/>
            <person name="Szarkandi J.G."/>
            <person name="Papp V."/>
            <person name="Albert L."/>
            <person name="Andreopoulos W."/>
            <person name="Angelini C."/>
            <person name="Antonin V."/>
            <person name="Barry K.W."/>
            <person name="Bougher N.L."/>
            <person name="Buchanan P."/>
            <person name="Buyck B."/>
            <person name="Bense V."/>
            <person name="Catcheside P."/>
            <person name="Chovatia M."/>
            <person name="Cooper J."/>
            <person name="Damon W."/>
            <person name="Desjardin D."/>
            <person name="Finy P."/>
            <person name="Geml J."/>
            <person name="Haridas S."/>
            <person name="Hughes K."/>
            <person name="Justo A."/>
            <person name="Karasinski D."/>
            <person name="Kautmanova I."/>
            <person name="Kiss B."/>
            <person name="Kocsube S."/>
            <person name="Kotiranta H."/>
            <person name="LaButti K.M."/>
            <person name="Lechner B.E."/>
            <person name="Liimatainen K."/>
            <person name="Lipzen A."/>
            <person name="Lukacs Z."/>
            <person name="Mihaltcheva S."/>
            <person name="Morgado L.N."/>
            <person name="Niskanen T."/>
            <person name="Noordeloos M.E."/>
            <person name="Ohm R.A."/>
            <person name="Ortiz-Santana B."/>
            <person name="Ovrebo C."/>
            <person name="Racz N."/>
            <person name="Riley R."/>
            <person name="Savchenko A."/>
            <person name="Shiryaev A."/>
            <person name="Soop K."/>
            <person name="Spirin V."/>
            <person name="Szebenyi C."/>
            <person name="Tomsovsky M."/>
            <person name="Tulloss R.E."/>
            <person name="Uehling J."/>
            <person name="Grigoriev I.V."/>
            <person name="Vagvolgyi C."/>
            <person name="Papp T."/>
            <person name="Martin F.M."/>
            <person name="Miettinen O."/>
            <person name="Hibbett D.S."/>
            <person name="Nagy L.G."/>
        </authorList>
    </citation>
    <scope>NUCLEOTIDE SEQUENCE [LARGE SCALE GENOMIC DNA]</scope>
    <source>
        <strain evidence="1 2">FP101781</strain>
    </source>
</reference>
<evidence type="ECO:0000313" key="1">
    <source>
        <dbReference type="EMBL" id="TEB39507.1"/>
    </source>
</evidence>
<evidence type="ECO:0000313" key="2">
    <source>
        <dbReference type="Proteomes" id="UP000298030"/>
    </source>
</evidence>
<gene>
    <name evidence="1" type="ORF">FA13DRAFT_1784245</name>
</gene>
<dbReference type="EMBL" id="QPFP01000001">
    <property type="protein sequence ID" value="TEB39507.1"/>
    <property type="molecule type" value="Genomic_DNA"/>
</dbReference>
<keyword evidence="2" id="KW-1185">Reference proteome</keyword>
<dbReference type="SUPFAM" id="SSF52047">
    <property type="entry name" value="RNI-like"/>
    <property type="match status" value="1"/>
</dbReference>
<organism evidence="1 2">
    <name type="scientific">Coprinellus micaceus</name>
    <name type="common">Glistening ink-cap mushroom</name>
    <name type="synonym">Coprinus micaceus</name>
    <dbReference type="NCBI Taxonomy" id="71717"/>
    <lineage>
        <taxon>Eukaryota</taxon>
        <taxon>Fungi</taxon>
        <taxon>Dikarya</taxon>
        <taxon>Basidiomycota</taxon>
        <taxon>Agaricomycotina</taxon>
        <taxon>Agaricomycetes</taxon>
        <taxon>Agaricomycetidae</taxon>
        <taxon>Agaricales</taxon>
        <taxon>Agaricineae</taxon>
        <taxon>Psathyrellaceae</taxon>
        <taxon>Coprinellus</taxon>
    </lineage>
</organism>
<proteinExistence type="predicted"/>
<comment type="caution">
    <text evidence="1">The sequence shown here is derived from an EMBL/GenBank/DDBJ whole genome shotgun (WGS) entry which is preliminary data.</text>
</comment>
<accession>A0A4Y7TZA4</accession>
<dbReference type="Proteomes" id="UP000298030">
    <property type="component" value="Unassembled WGS sequence"/>
</dbReference>
<dbReference type="OrthoDB" id="3121708at2759"/>